<dbReference type="EMBL" id="CAUJNA010003373">
    <property type="protein sequence ID" value="CAJ1400510.1"/>
    <property type="molecule type" value="Genomic_DNA"/>
</dbReference>
<comment type="caution">
    <text evidence="3">The sequence shown here is derived from an EMBL/GenBank/DDBJ whole genome shotgun (WGS) entry which is preliminary data.</text>
</comment>
<dbReference type="Proteomes" id="UP001178507">
    <property type="component" value="Unassembled WGS sequence"/>
</dbReference>
<feature type="region of interest" description="Disordered" evidence="1">
    <location>
        <begin position="343"/>
        <end position="383"/>
    </location>
</feature>
<evidence type="ECO:0000256" key="1">
    <source>
        <dbReference type="SAM" id="MobiDB-lite"/>
    </source>
</evidence>
<keyword evidence="2" id="KW-0812">Transmembrane</keyword>
<evidence type="ECO:0000313" key="4">
    <source>
        <dbReference type="Proteomes" id="UP001178507"/>
    </source>
</evidence>
<proteinExistence type="predicted"/>
<feature type="transmembrane region" description="Helical" evidence="2">
    <location>
        <begin position="14"/>
        <end position="35"/>
    </location>
</feature>
<dbReference type="AlphaFoldDB" id="A0AA36J6H7"/>
<protein>
    <submittedName>
        <fullName evidence="3">Uncharacterized protein</fullName>
    </submittedName>
</protein>
<evidence type="ECO:0000313" key="3">
    <source>
        <dbReference type="EMBL" id="CAJ1400510.1"/>
    </source>
</evidence>
<name>A0AA36J6H7_9DINO</name>
<keyword evidence="4" id="KW-1185">Reference proteome</keyword>
<reference evidence="3" key="1">
    <citation type="submission" date="2023-08" db="EMBL/GenBank/DDBJ databases">
        <authorList>
            <person name="Chen Y."/>
            <person name="Shah S."/>
            <person name="Dougan E. K."/>
            <person name="Thang M."/>
            <person name="Chan C."/>
        </authorList>
    </citation>
    <scope>NUCLEOTIDE SEQUENCE</scope>
</reference>
<accession>A0AA36J6H7</accession>
<gene>
    <name evidence="3" type="ORF">EVOR1521_LOCUS23833</name>
</gene>
<keyword evidence="2" id="KW-0472">Membrane</keyword>
<organism evidence="3 4">
    <name type="scientific">Effrenium voratum</name>
    <dbReference type="NCBI Taxonomy" id="2562239"/>
    <lineage>
        <taxon>Eukaryota</taxon>
        <taxon>Sar</taxon>
        <taxon>Alveolata</taxon>
        <taxon>Dinophyceae</taxon>
        <taxon>Suessiales</taxon>
        <taxon>Symbiodiniaceae</taxon>
        <taxon>Effrenium</taxon>
    </lineage>
</organism>
<keyword evidence="2" id="KW-1133">Transmembrane helix</keyword>
<sequence>MEGVALLPALCHDLMIISIGLQLSIIALLLLYNLFRACSHWRAKAAFSSTLVPTLEQLVALPPPGPVLMWAVRWDLDIRALVDDLKNEGPEAVEKYLQNEAFMLKLRKIVRNVVSQSEMIRITQEVRMRRELQRFQTDFQKSSAEEDEDARAWAAMMREMTGAPEQQQAELQDVDAAAAPSAAPAAAFEGDDAAALEAMMAVMNRKPFDEAPAPAAPFVAPAAAALDDDDAAALEAMMAVMNRKPFDPPEAPAPAPAAPAPAAFEGDDAAAWEAMMAVMNRKPNEAAPAPAATAFEGDDAAALAAMMASEPEAASSPAYAPEAAALDDDAALEAMMAVMNRKPFEADGVPQVSTELTEKKPELLADSDCSTDAQLAGSKMKLT</sequence>
<evidence type="ECO:0000256" key="2">
    <source>
        <dbReference type="SAM" id="Phobius"/>
    </source>
</evidence>